<protein>
    <submittedName>
        <fullName evidence="1">Tetraprenyl-beta-curcumene synthase</fullName>
    </submittedName>
</protein>
<evidence type="ECO:0000313" key="2">
    <source>
        <dbReference type="Proteomes" id="UP000189933"/>
    </source>
</evidence>
<evidence type="ECO:0000313" key="1">
    <source>
        <dbReference type="EMBL" id="SJZ96024.1"/>
    </source>
</evidence>
<dbReference type="Pfam" id="PF10776">
    <property type="entry name" value="DUF2600"/>
    <property type="match status" value="1"/>
</dbReference>
<dbReference type="OrthoDB" id="2371262at2"/>
<accession>A0A1T4PWR4</accession>
<proteinExistence type="predicted"/>
<reference evidence="2" key="1">
    <citation type="submission" date="2017-02" db="EMBL/GenBank/DDBJ databases">
        <authorList>
            <person name="Varghese N."/>
            <person name="Submissions S."/>
        </authorList>
    </citation>
    <scope>NUCLEOTIDE SEQUENCE [LARGE SCALE GENOMIC DNA]</scope>
    <source>
        <strain evidence="2">DSM 16521</strain>
    </source>
</reference>
<dbReference type="RefSeq" id="WP_078665513.1">
    <property type="nucleotide sequence ID" value="NZ_FUXM01000014.1"/>
</dbReference>
<dbReference type="Proteomes" id="UP000189933">
    <property type="component" value="Unassembled WGS sequence"/>
</dbReference>
<organism evidence="1 2">
    <name type="scientific">Carboxydocella sporoproducens DSM 16521</name>
    <dbReference type="NCBI Taxonomy" id="1121270"/>
    <lineage>
        <taxon>Bacteria</taxon>
        <taxon>Bacillati</taxon>
        <taxon>Bacillota</taxon>
        <taxon>Clostridia</taxon>
        <taxon>Eubacteriales</taxon>
        <taxon>Clostridiales Family XVI. Incertae Sedis</taxon>
        <taxon>Carboxydocella</taxon>
    </lineage>
</organism>
<sequence length="343" mass="39769">MKKAVQWTKWLYRYIVEVMPQVEQRLANWKELAERMPENLLKTQALASIEHKKFHCIGGAVFALYPGARQQEVLDFIVAFQTISDYLDNLCDRAQVIEEQAFRQLHYAMLDAIRPAAASRDYYLNYPVKNDGGYLNQLVTTCQKALKSLGWDESKAHLAAEWVTLYSELQIYKHLDWSVREKKLETWAREAGKSYWNLYPMEFAAATGSTLGVFALVAGLEPQEASYYFPWITGLHILLDYYIDQEEDKKEGDLNFHFYYATDAEREKRLILFYKNAKDSINKLQYNSFHELVITGLLAMYLSDPKTNVPTLMSGRQLILKESSLEAQILHTLCVFLRKAGKL</sequence>
<dbReference type="AlphaFoldDB" id="A0A1T4PWR4"/>
<keyword evidence="2" id="KW-1185">Reference proteome</keyword>
<gene>
    <name evidence="1" type="ORF">SAMN02745885_01444</name>
</gene>
<dbReference type="InterPro" id="IPR019712">
    <property type="entry name" value="YtpB-like"/>
</dbReference>
<name>A0A1T4PWR4_9FIRM</name>
<dbReference type="EMBL" id="FUXM01000014">
    <property type="protein sequence ID" value="SJZ96024.1"/>
    <property type="molecule type" value="Genomic_DNA"/>
</dbReference>